<dbReference type="InterPro" id="IPR005515">
    <property type="entry name" value="VOMI"/>
</dbReference>
<keyword evidence="1" id="KW-1133">Transmembrane helix</keyword>
<comment type="caution">
    <text evidence="2">The sequence shown here is derived from an EMBL/GenBank/DDBJ whole genome shotgun (WGS) entry which is preliminary data.</text>
</comment>
<reference evidence="2 3" key="1">
    <citation type="submission" date="2024-11" db="EMBL/GenBank/DDBJ databases">
        <title>Chromosome-level genome assembly of the freshwater bivalve Anodonta woodiana.</title>
        <authorList>
            <person name="Chen X."/>
        </authorList>
    </citation>
    <scope>NUCLEOTIDE SEQUENCE [LARGE SCALE GENOMIC DNA]</scope>
    <source>
        <strain evidence="2">MN2024</strain>
        <tissue evidence="2">Gills</tissue>
    </source>
</reference>
<evidence type="ECO:0000313" key="3">
    <source>
        <dbReference type="Proteomes" id="UP001634394"/>
    </source>
</evidence>
<name>A0ABD3X8Q6_SINWO</name>
<dbReference type="Gene3D" id="2.100.10.20">
    <property type="entry name" value="Vitelline membrane outer layer protein I (VOMI)"/>
    <property type="match status" value="1"/>
</dbReference>
<dbReference type="PANTHER" id="PTHR18841:SF0">
    <property type="entry name" value="VITELLINE MEMBRANE OUTER LAYER 1 HOMOLOG A-RELATED"/>
    <property type="match status" value="1"/>
</dbReference>
<dbReference type="SUPFAM" id="SSF51092">
    <property type="entry name" value="Vitelline membrane outer protein-I (VMO-I)"/>
    <property type="match status" value="1"/>
</dbReference>
<proteinExistence type="predicted"/>
<dbReference type="EMBL" id="JBJQND010000003">
    <property type="protein sequence ID" value="KAL3881966.1"/>
    <property type="molecule type" value="Genomic_DNA"/>
</dbReference>
<feature type="transmembrane region" description="Helical" evidence="1">
    <location>
        <begin position="20"/>
        <end position="37"/>
    </location>
</feature>
<sequence>MHNLASVNSIIQTRPPVMKLGYVPLFCIGLVEAFLLVPNEERNIVKRLFADNGGMWGDWYPPQFCAEGAYATGYTMKIEEDQHGNDDTSLNAIFLRCRFLHKGSDAGVIVSGEGPWGVWLPWTECSHGRNQTFSFLTSFQMQAEPNQASISIVSRF</sequence>
<evidence type="ECO:0000256" key="1">
    <source>
        <dbReference type="SAM" id="Phobius"/>
    </source>
</evidence>
<organism evidence="2 3">
    <name type="scientific">Sinanodonta woodiana</name>
    <name type="common">Chinese pond mussel</name>
    <name type="synonym">Anodonta woodiana</name>
    <dbReference type="NCBI Taxonomy" id="1069815"/>
    <lineage>
        <taxon>Eukaryota</taxon>
        <taxon>Metazoa</taxon>
        <taxon>Spiralia</taxon>
        <taxon>Lophotrochozoa</taxon>
        <taxon>Mollusca</taxon>
        <taxon>Bivalvia</taxon>
        <taxon>Autobranchia</taxon>
        <taxon>Heteroconchia</taxon>
        <taxon>Palaeoheterodonta</taxon>
        <taxon>Unionida</taxon>
        <taxon>Unionoidea</taxon>
        <taxon>Unionidae</taxon>
        <taxon>Unioninae</taxon>
        <taxon>Sinanodonta</taxon>
    </lineage>
</organism>
<keyword evidence="1" id="KW-0812">Transmembrane</keyword>
<accession>A0ABD3X8Q6</accession>
<dbReference type="Pfam" id="PF03762">
    <property type="entry name" value="VOMI"/>
    <property type="match status" value="1"/>
</dbReference>
<dbReference type="PANTHER" id="PTHR18841">
    <property type="entry name" value="VITELLINE MEMBRANE OUTER LAYER PROTEIN I-RELATED"/>
    <property type="match status" value="1"/>
</dbReference>
<protein>
    <submittedName>
        <fullName evidence="2">Uncharacterized protein</fullName>
    </submittedName>
</protein>
<dbReference type="AlphaFoldDB" id="A0ABD3X8Q6"/>
<keyword evidence="3" id="KW-1185">Reference proteome</keyword>
<keyword evidence="1" id="KW-0472">Membrane</keyword>
<gene>
    <name evidence="2" type="ORF">ACJMK2_028348</name>
</gene>
<evidence type="ECO:0000313" key="2">
    <source>
        <dbReference type="EMBL" id="KAL3881966.1"/>
    </source>
</evidence>
<dbReference type="InterPro" id="IPR036706">
    <property type="entry name" value="VOMI_sf"/>
</dbReference>
<dbReference type="Proteomes" id="UP001634394">
    <property type="component" value="Unassembled WGS sequence"/>
</dbReference>